<dbReference type="InterPro" id="IPR050249">
    <property type="entry name" value="Pseudomonas-type_ThrB"/>
</dbReference>
<evidence type="ECO:0000256" key="1">
    <source>
        <dbReference type="ARBA" id="ARBA00038240"/>
    </source>
</evidence>
<reference evidence="3 4" key="1">
    <citation type="submission" date="2019-07" db="EMBL/GenBank/DDBJ databases">
        <authorList>
            <person name="Kim J."/>
        </authorList>
    </citation>
    <scope>NUCLEOTIDE SEQUENCE [LARGE SCALE GENOMIC DNA]</scope>
    <source>
        <strain evidence="3 4">G13</strain>
    </source>
</reference>
<feature type="domain" description="Aminoglycoside phosphotransferase" evidence="2">
    <location>
        <begin position="20"/>
        <end position="251"/>
    </location>
</feature>
<dbReference type="AlphaFoldDB" id="A0A559JQR6"/>
<comment type="similarity">
    <text evidence="1">Belongs to the pseudomonas-type ThrB family.</text>
</comment>
<sequence length="337" mass="38259">MPFDHTLLHYFPDGRWDIEEGLSGWNNTTRFVRAGGRKWVLRIYETHRDIDKIRYEHEILEALGAAEPSYRVPRPAKFGGGNTIARLTDGTDRLACVFSYIEGRRPEEGEERTAVALGAAVSELMRDLSALKISSSPVYRPYYELESAYPHCSSERVGEFCSSPPPEFAGEAVALQAIGEAYREFRGHLPNFRSLPHQLIHGDLNDSNILVEGEGDTYRVGAILDFEFCTWDLRAMELAVIVSGYLDRDNAIDLIERFLCGMGGHIQLEASEIEAVPLLVRLRLLDVFLHFLNRYFDGVDQEPTLKEQIRSVYRGLQSLENVSDQLERVIRRHLGGE</sequence>
<keyword evidence="3" id="KW-0808">Transferase</keyword>
<protein>
    <submittedName>
        <fullName evidence="3">Phosphotransferase</fullName>
    </submittedName>
</protein>
<organism evidence="3 4">
    <name type="scientific">Cohnella terricola</name>
    <dbReference type="NCBI Taxonomy" id="1289167"/>
    <lineage>
        <taxon>Bacteria</taxon>
        <taxon>Bacillati</taxon>
        <taxon>Bacillota</taxon>
        <taxon>Bacilli</taxon>
        <taxon>Bacillales</taxon>
        <taxon>Paenibacillaceae</taxon>
        <taxon>Cohnella</taxon>
    </lineage>
</organism>
<dbReference type="PANTHER" id="PTHR21064:SF6">
    <property type="entry name" value="AMINOGLYCOSIDE PHOSPHOTRANSFERASE DOMAIN-CONTAINING PROTEIN"/>
    <property type="match status" value="1"/>
</dbReference>
<dbReference type="GO" id="GO:0019202">
    <property type="term" value="F:amino acid kinase activity"/>
    <property type="evidence" value="ECO:0007669"/>
    <property type="project" value="TreeGrafter"/>
</dbReference>
<dbReference type="InterPro" id="IPR002575">
    <property type="entry name" value="Aminoglycoside_PTrfase"/>
</dbReference>
<gene>
    <name evidence="3" type="ORF">FPZ45_07165</name>
</gene>
<name>A0A559JQR6_9BACL</name>
<evidence type="ECO:0000259" key="2">
    <source>
        <dbReference type="Pfam" id="PF01636"/>
    </source>
</evidence>
<comment type="caution">
    <text evidence="3">The sequence shown here is derived from an EMBL/GenBank/DDBJ whole genome shotgun (WGS) entry which is preliminary data.</text>
</comment>
<dbReference type="RefSeq" id="WP_144699873.1">
    <property type="nucleotide sequence ID" value="NZ_VNJJ01000003.1"/>
</dbReference>
<dbReference type="SUPFAM" id="SSF56112">
    <property type="entry name" value="Protein kinase-like (PK-like)"/>
    <property type="match status" value="1"/>
</dbReference>
<dbReference type="InterPro" id="IPR011009">
    <property type="entry name" value="Kinase-like_dom_sf"/>
</dbReference>
<dbReference type="Gene3D" id="3.30.200.20">
    <property type="entry name" value="Phosphorylase Kinase, domain 1"/>
    <property type="match status" value="1"/>
</dbReference>
<keyword evidence="4" id="KW-1185">Reference proteome</keyword>
<dbReference type="Pfam" id="PF01636">
    <property type="entry name" value="APH"/>
    <property type="match status" value="1"/>
</dbReference>
<dbReference type="Gene3D" id="3.90.1200.10">
    <property type="match status" value="1"/>
</dbReference>
<dbReference type="PANTHER" id="PTHR21064">
    <property type="entry name" value="AMINOGLYCOSIDE PHOSPHOTRANSFERASE DOMAIN-CONTAINING PROTEIN-RELATED"/>
    <property type="match status" value="1"/>
</dbReference>
<evidence type="ECO:0000313" key="4">
    <source>
        <dbReference type="Proteomes" id="UP000316330"/>
    </source>
</evidence>
<evidence type="ECO:0000313" key="3">
    <source>
        <dbReference type="EMBL" id="TVY02210.1"/>
    </source>
</evidence>
<accession>A0A559JQR6</accession>
<dbReference type="EMBL" id="VNJJ01000003">
    <property type="protein sequence ID" value="TVY02210.1"/>
    <property type="molecule type" value="Genomic_DNA"/>
</dbReference>
<proteinExistence type="inferred from homology"/>
<dbReference type="Proteomes" id="UP000316330">
    <property type="component" value="Unassembled WGS sequence"/>
</dbReference>
<dbReference type="OrthoDB" id="156345at2"/>